<name>A0A101S835_9ACTN</name>
<reference evidence="1 2" key="1">
    <citation type="submission" date="2015-10" db="EMBL/GenBank/DDBJ databases">
        <title>Draft genome sequence of Streptomyces canus DSM 40017, type strain for the species Streptomyces canus.</title>
        <authorList>
            <person name="Ruckert C."/>
            <person name="Winkler A."/>
            <person name="Kalinowski J."/>
            <person name="Kampfer P."/>
            <person name="Glaeser S."/>
        </authorList>
    </citation>
    <scope>NUCLEOTIDE SEQUENCE [LARGE SCALE GENOMIC DNA]</scope>
    <source>
        <strain evidence="1 2">DSM 40017</strain>
    </source>
</reference>
<dbReference type="Proteomes" id="UP000053669">
    <property type="component" value="Unassembled WGS sequence"/>
</dbReference>
<accession>A0A101S835</accession>
<gene>
    <name evidence="1" type="ORF">AQJ46_19980</name>
</gene>
<dbReference type="AlphaFoldDB" id="A0A101S835"/>
<dbReference type="EMBL" id="LMWU01000019">
    <property type="protein sequence ID" value="KUN68843.1"/>
    <property type="molecule type" value="Genomic_DNA"/>
</dbReference>
<organism evidence="1 2">
    <name type="scientific">Streptomyces canus</name>
    <dbReference type="NCBI Taxonomy" id="58343"/>
    <lineage>
        <taxon>Bacteria</taxon>
        <taxon>Bacillati</taxon>
        <taxon>Actinomycetota</taxon>
        <taxon>Actinomycetes</taxon>
        <taxon>Kitasatosporales</taxon>
        <taxon>Streptomycetaceae</taxon>
        <taxon>Streptomyces</taxon>
        <taxon>Streptomyces aurantiacus group</taxon>
    </lineage>
</organism>
<comment type="caution">
    <text evidence="1">The sequence shown here is derived from an EMBL/GenBank/DDBJ whole genome shotgun (WGS) entry which is preliminary data.</text>
</comment>
<evidence type="ECO:0000313" key="2">
    <source>
        <dbReference type="Proteomes" id="UP000053669"/>
    </source>
</evidence>
<sequence length="121" mass="12860">MLSLLATADFTDAQRGAALSLAENMQHAGFQPCLVVVPGDRQRFRPVPKFAQSAPRYAVCDEDAQGGGLSAERRQFREGTSGAEKCLIHLALMSLSAIPPDAVPLCGSSKAGAYRGPVRCR</sequence>
<evidence type="ECO:0000313" key="1">
    <source>
        <dbReference type="EMBL" id="KUN68843.1"/>
    </source>
</evidence>
<proteinExistence type="predicted"/>
<protein>
    <submittedName>
        <fullName evidence="1">Uncharacterized protein</fullName>
    </submittedName>
</protein>